<dbReference type="STRING" id="897.B2D07_16200"/>
<dbReference type="GO" id="GO:0016757">
    <property type="term" value="F:glycosyltransferase activity"/>
    <property type="evidence" value="ECO:0007669"/>
    <property type="project" value="UniProtKB-ARBA"/>
</dbReference>
<evidence type="ECO:0000313" key="2">
    <source>
        <dbReference type="EMBL" id="EPR36003.1"/>
    </source>
</evidence>
<sequence length="353" mass="41055">MGGSQYQAKCLIEELRKMDRYDIFYLTRGCDPNYTPDGYRLIHYGYPGAGMRGSHRHLFELILLPRLLKRIDPDVIYQRVGCAQTGIAARYALKNRCRMIWHIAHEHDLEPPRISASRLFVYKQLDRYMLNYGIKHASHIIAQTWDQRRLLERNFGRKASVVIPNFHPAPTEVISKNKPVQVVWVANLKPLKQPEIFMRLAAELQHLNRARFLMVGAIQGNTIQKRKYMEFMNSVPGLTYLGPRSQKEVNELLAESHIFVNTSDREGFPNTFIQAWFRRVPVVSLTVNPDRLIERYRLGFVSGSFERLKTDVASLIEDDDLRSRLGMNAQSFALEYFSTRNADKIVRLFEQVP</sequence>
<dbReference type="SUPFAM" id="SSF53756">
    <property type="entry name" value="UDP-Glycosyltransferase/glycogen phosphorylase"/>
    <property type="match status" value="1"/>
</dbReference>
<dbReference type="PANTHER" id="PTHR12526:SF630">
    <property type="entry name" value="GLYCOSYLTRANSFERASE"/>
    <property type="match status" value="1"/>
</dbReference>
<dbReference type="InterPro" id="IPR028098">
    <property type="entry name" value="Glyco_trans_4-like_N"/>
</dbReference>
<keyword evidence="3" id="KW-1185">Reference proteome</keyword>
<proteinExistence type="predicted"/>
<dbReference type="PANTHER" id="PTHR12526">
    <property type="entry name" value="GLYCOSYLTRANSFERASE"/>
    <property type="match status" value="1"/>
</dbReference>
<dbReference type="Pfam" id="PF13439">
    <property type="entry name" value="Glyco_transf_4"/>
    <property type="match status" value="1"/>
</dbReference>
<comment type="caution">
    <text evidence="2">The sequence shown here is derived from an EMBL/GenBank/DDBJ whole genome shotgun (WGS) entry which is preliminary data.</text>
</comment>
<keyword evidence="2" id="KW-0808">Transferase</keyword>
<dbReference type="AlphaFoldDB" id="S7UUG1"/>
<gene>
    <name evidence="2" type="ORF">dsmv_0708</name>
</gene>
<dbReference type="Pfam" id="PF13692">
    <property type="entry name" value="Glyco_trans_1_4"/>
    <property type="match status" value="1"/>
</dbReference>
<evidence type="ECO:0000313" key="3">
    <source>
        <dbReference type="Proteomes" id="UP000014977"/>
    </source>
</evidence>
<dbReference type="eggNOG" id="COG0438">
    <property type="taxonomic scope" value="Bacteria"/>
</dbReference>
<accession>S7UUG1</accession>
<reference evidence="2 3" key="1">
    <citation type="journal article" date="2013" name="Genome Announc.">
        <title>Draft genome sequences for three mercury-methylating, sulfate-reducing bacteria.</title>
        <authorList>
            <person name="Brown S.D."/>
            <person name="Hurt R.A.Jr."/>
            <person name="Gilmour C.C."/>
            <person name="Elias D.A."/>
        </authorList>
    </citation>
    <scope>NUCLEOTIDE SEQUENCE [LARGE SCALE GENOMIC DNA]</scope>
    <source>
        <strain evidence="2 3">DSM 2059</strain>
    </source>
</reference>
<name>S7UUG1_DESML</name>
<protein>
    <submittedName>
        <fullName evidence="2">Glycosyl transferase group 1</fullName>
    </submittedName>
</protein>
<dbReference type="Gene3D" id="3.40.50.2000">
    <property type="entry name" value="Glycogen Phosphorylase B"/>
    <property type="match status" value="2"/>
</dbReference>
<evidence type="ECO:0000259" key="1">
    <source>
        <dbReference type="Pfam" id="PF13439"/>
    </source>
</evidence>
<feature type="domain" description="Glycosyltransferase subfamily 4-like N-terminal" evidence="1">
    <location>
        <begin position="1"/>
        <end position="166"/>
    </location>
</feature>
<dbReference type="Proteomes" id="UP000014977">
    <property type="component" value="Unassembled WGS sequence"/>
</dbReference>
<dbReference type="CDD" id="cd03801">
    <property type="entry name" value="GT4_PimA-like"/>
    <property type="match status" value="1"/>
</dbReference>
<dbReference type="EMBL" id="ATHJ01000105">
    <property type="protein sequence ID" value="EPR36003.1"/>
    <property type="molecule type" value="Genomic_DNA"/>
</dbReference>
<organism evidence="2 3">
    <name type="scientific">Desulfococcus multivorans DSM 2059</name>
    <dbReference type="NCBI Taxonomy" id="1121405"/>
    <lineage>
        <taxon>Bacteria</taxon>
        <taxon>Pseudomonadati</taxon>
        <taxon>Thermodesulfobacteriota</taxon>
        <taxon>Desulfobacteria</taxon>
        <taxon>Desulfobacterales</taxon>
        <taxon>Desulfococcaceae</taxon>
        <taxon>Desulfococcus</taxon>
    </lineage>
</organism>